<evidence type="ECO:0000256" key="4">
    <source>
        <dbReference type="PROSITE-ProRule" id="PRU00134"/>
    </source>
</evidence>
<sequence length="239" mass="27366">MPNPPPYAKEVCNYCMKVVGRDNLRTCSQCRFVRYCSRACQRAAWKTHKKCCHSANELREAETSDRDLHQANERLSKWINIWRMSLTKWALWALSPNAFAKDKLATHCFVLGLDVRLDPPSPAQLFRLREIAVLPRTRVHELLQEQDTAQHHIDDWLKDERGDNTAQIVVFAPGLLRFLWFSIRDIGDRQNKELDGLGRLVMDNVPAALQAAVEIGDTSAHDKYLFSIALLASNNEALN</sequence>
<keyword evidence="7" id="KW-1185">Reference proteome</keyword>
<dbReference type="OrthoDB" id="9922773at2759"/>
<organism evidence="6 7">
    <name type="scientific">Gymnopus androsaceus JB14</name>
    <dbReference type="NCBI Taxonomy" id="1447944"/>
    <lineage>
        <taxon>Eukaryota</taxon>
        <taxon>Fungi</taxon>
        <taxon>Dikarya</taxon>
        <taxon>Basidiomycota</taxon>
        <taxon>Agaricomycotina</taxon>
        <taxon>Agaricomycetes</taxon>
        <taxon>Agaricomycetidae</taxon>
        <taxon>Agaricales</taxon>
        <taxon>Marasmiineae</taxon>
        <taxon>Omphalotaceae</taxon>
        <taxon>Gymnopus</taxon>
    </lineage>
</organism>
<dbReference type="PROSITE" id="PS01360">
    <property type="entry name" value="ZF_MYND_1"/>
    <property type="match status" value="1"/>
</dbReference>
<dbReference type="PROSITE" id="PS50865">
    <property type="entry name" value="ZF_MYND_2"/>
    <property type="match status" value="1"/>
</dbReference>
<name>A0A6A4HU62_9AGAR</name>
<evidence type="ECO:0000313" key="6">
    <source>
        <dbReference type="EMBL" id="KAE9402762.1"/>
    </source>
</evidence>
<dbReference type="AlphaFoldDB" id="A0A6A4HU62"/>
<evidence type="ECO:0000256" key="3">
    <source>
        <dbReference type="ARBA" id="ARBA00022833"/>
    </source>
</evidence>
<dbReference type="InterPro" id="IPR002893">
    <property type="entry name" value="Znf_MYND"/>
</dbReference>
<keyword evidence="1" id="KW-0479">Metal-binding</keyword>
<dbReference type="Pfam" id="PF01753">
    <property type="entry name" value="zf-MYND"/>
    <property type="match status" value="1"/>
</dbReference>
<gene>
    <name evidence="6" type="ORF">BT96DRAFT_539099</name>
</gene>
<protein>
    <recommendedName>
        <fullName evidence="5">MYND-type domain-containing protein</fullName>
    </recommendedName>
</protein>
<evidence type="ECO:0000313" key="7">
    <source>
        <dbReference type="Proteomes" id="UP000799118"/>
    </source>
</evidence>
<dbReference type="Proteomes" id="UP000799118">
    <property type="component" value="Unassembled WGS sequence"/>
</dbReference>
<evidence type="ECO:0000259" key="5">
    <source>
        <dbReference type="PROSITE" id="PS50865"/>
    </source>
</evidence>
<dbReference type="SUPFAM" id="SSF144232">
    <property type="entry name" value="HIT/MYND zinc finger-like"/>
    <property type="match status" value="1"/>
</dbReference>
<keyword evidence="3" id="KW-0862">Zinc</keyword>
<evidence type="ECO:0000256" key="1">
    <source>
        <dbReference type="ARBA" id="ARBA00022723"/>
    </source>
</evidence>
<dbReference type="Gene3D" id="6.10.140.2220">
    <property type="match status" value="1"/>
</dbReference>
<reference evidence="6" key="1">
    <citation type="journal article" date="2019" name="Environ. Microbiol.">
        <title>Fungal ecological strategies reflected in gene transcription - a case study of two litter decomposers.</title>
        <authorList>
            <person name="Barbi F."/>
            <person name="Kohler A."/>
            <person name="Barry K."/>
            <person name="Baskaran P."/>
            <person name="Daum C."/>
            <person name="Fauchery L."/>
            <person name="Ihrmark K."/>
            <person name="Kuo A."/>
            <person name="LaButti K."/>
            <person name="Lipzen A."/>
            <person name="Morin E."/>
            <person name="Grigoriev I.V."/>
            <person name="Henrissat B."/>
            <person name="Lindahl B."/>
            <person name="Martin F."/>
        </authorList>
    </citation>
    <scope>NUCLEOTIDE SEQUENCE</scope>
    <source>
        <strain evidence="6">JB14</strain>
    </source>
</reference>
<dbReference type="EMBL" id="ML769432">
    <property type="protein sequence ID" value="KAE9402762.1"/>
    <property type="molecule type" value="Genomic_DNA"/>
</dbReference>
<dbReference type="GO" id="GO:0008270">
    <property type="term" value="F:zinc ion binding"/>
    <property type="evidence" value="ECO:0007669"/>
    <property type="project" value="UniProtKB-KW"/>
</dbReference>
<proteinExistence type="predicted"/>
<evidence type="ECO:0000256" key="2">
    <source>
        <dbReference type="ARBA" id="ARBA00022771"/>
    </source>
</evidence>
<keyword evidence="2 4" id="KW-0863">Zinc-finger</keyword>
<accession>A0A6A4HU62</accession>
<feature type="domain" description="MYND-type" evidence="5">
    <location>
        <begin position="12"/>
        <end position="52"/>
    </location>
</feature>